<organism evidence="2 3">
    <name type="scientific">Pseudoscardovia radai</name>
    <dbReference type="NCBI Taxonomy" id="987066"/>
    <lineage>
        <taxon>Bacteria</taxon>
        <taxon>Bacillati</taxon>
        <taxon>Actinomycetota</taxon>
        <taxon>Actinomycetes</taxon>
        <taxon>Bifidobacteriales</taxon>
        <taxon>Bifidobacteriaceae</taxon>
        <taxon>Pseudoscardovia</taxon>
    </lineage>
</organism>
<accession>A0A261EXP8</accession>
<evidence type="ECO:0000256" key="1">
    <source>
        <dbReference type="SAM" id="MobiDB-lite"/>
    </source>
</evidence>
<protein>
    <submittedName>
        <fullName evidence="2">Uncharacterized protein</fullName>
    </submittedName>
</protein>
<feature type="region of interest" description="Disordered" evidence="1">
    <location>
        <begin position="1"/>
        <end position="42"/>
    </location>
</feature>
<feature type="compositionally biased region" description="Basic and acidic residues" evidence="1">
    <location>
        <begin position="1"/>
        <end position="11"/>
    </location>
</feature>
<reference evidence="2 3" key="1">
    <citation type="journal article" date="2017" name="BMC Genomics">
        <title>Comparative genomic and phylogenomic analyses of the Bifidobacteriaceae family.</title>
        <authorList>
            <person name="Lugli G.A."/>
            <person name="Milani C."/>
            <person name="Turroni F."/>
            <person name="Duranti S."/>
            <person name="Mancabelli L."/>
            <person name="Mangifesta M."/>
            <person name="Ferrario C."/>
            <person name="Modesto M."/>
            <person name="Mattarelli P."/>
            <person name="Jiri K."/>
            <person name="van Sinderen D."/>
            <person name="Ventura M."/>
        </authorList>
    </citation>
    <scope>NUCLEOTIDE SEQUENCE [LARGE SCALE GENOMIC DNA]</scope>
    <source>
        <strain evidence="2 3">DSM 24742</strain>
    </source>
</reference>
<dbReference type="Proteomes" id="UP000216725">
    <property type="component" value="Unassembled WGS sequence"/>
</dbReference>
<keyword evidence="3" id="KW-1185">Reference proteome</keyword>
<sequence>MESNPMHDQEMTRPVGSLCRQSHSTERSPEAGETPACPLPEGLMLRLSMLRHPAGSARGRSR</sequence>
<evidence type="ECO:0000313" key="2">
    <source>
        <dbReference type="EMBL" id="OZG51632.1"/>
    </source>
</evidence>
<dbReference type="EMBL" id="MWWR01000007">
    <property type="protein sequence ID" value="OZG51632.1"/>
    <property type="molecule type" value="Genomic_DNA"/>
</dbReference>
<comment type="caution">
    <text evidence="2">The sequence shown here is derived from an EMBL/GenBank/DDBJ whole genome shotgun (WGS) entry which is preliminary data.</text>
</comment>
<evidence type="ECO:0000313" key="3">
    <source>
        <dbReference type="Proteomes" id="UP000216725"/>
    </source>
</evidence>
<gene>
    <name evidence="2" type="ORF">PSRA_1029</name>
</gene>
<proteinExistence type="predicted"/>
<dbReference type="AlphaFoldDB" id="A0A261EXP8"/>
<name>A0A261EXP8_9BIFI</name>